<dbReference type="KEGG" id="hprf:HLPR_01300"/>
<feature type="transmembrane region" description="Helical" evidence="1">
    <location>
        <begin position="88"/>
        <end position="112"/>
    </location>
</feature>
<feature type="transmembrane region" description="Helical" evidence="1">
    <location>
        <begin position="263"/>
        <end position="284"/>
    </location>
</feature>
<evidence type="ECO:0000313" key="3">
    <source>
        <dbReference type="Proteomes" id="UP001321786"/>
    </source>
</evidence>
<organism evidence="2 3">
    <name type="scientific">Helicovermis profundi</name>
    <dbReference type="NCBI Taxonomy" id="3065157"/>
    <lineage>
        <taxon>Bacteria</taxon>
        <taxon>Bacillati</taxon>
        <taxon>Bacillota</taxon>
        <taxon>Clostridia</taxon>
        <taxon>Helicovermis</taxon>
    </lineage>
</organism>
<feature type="transmembrane region" description="Helical" evidence="1">
    <location>
        <begin position="435"/>
        <end position="458"/>
    </location>
</feature>
<gene>
    <name evidence="2" type="ORF">HLPR_01300</name>
</gene>
<feature type="transmembrane region" description="Helical" evidence="1">
    <location>
        <begin position="502"/>
        <end position="520"/>
    </location>
</feature>
<feature type="transmembrane region" description="Helical" evidence="1">
    <location>
        <begin position="203"/>
        <end position="226"/>
    </location>
</feature>
<dbReference type="AlphaFoldDB" id="A0AAU9E985"/>
<dbReference type="Proteomes" id="UP001321786">
    <property type="component" value="Chromosome"/>
</dbReference>
<accession>A0AAU9E985</accession>
<reference evidence="2 3" key="1">
    <citation type="submission" date="2023-08" db="EMBL/GenBank/DDBJ databases">
        <title>Helicovermis profunda gen. nov., sp. nov., a novel mesophilic, fermentative bacterium within the Bacillota from a deep-sea hydrothermal vent chimney.</title>
        <authorList>
            <person name="Miyazaki U."/>
            <person name="Mizutani D."/>
            <person name="Hashimoto Y."/>
            <person name="Tame A."/>
            <person name="Sawayama S."/>
            <person name="Miyazaki J."/>
            <person name="Takai K."/>
            <person name="Nakagawa S."/>
        </authorList>
    </citation>
    <scope>NUCLEOTIDE SEQUENCE [LARGE SCALE GENOMIC DNA]</scope>
    <source>
        <strain evidence="2 3">S502</strain>
    </source>
</reference>
<evidence type="ECO:0008006" key="4">
    <source>
        <dbReference type="Google" id="ProtNLM"/>
    </source>
</evidence>
<feature type="transmembrane region" description="Helical" evidence="1">
    <location>
        <begin position="464"/>
        <end position="481"/>
    </location>
</feature>
<feature type="transmembrane region" description="Helical" evidence="1">
    <location>
        <begin position="526"/>
        <end position="544"/>
    </location>
</feature>
<feature type="transmembrane region" description="Helical" evidence="1">
    <location>
        <begin position="390"/>
        <end position="408"/>
    </location>
</feature>
<keyword evidence="1" id="KW-0812">Transmembrane</keyword>
<feature type="transmembrane region" description="Helical" evidence="1">
    <location>
        <begin position="163"/>
        <end position="191"/>
    </location>
</feature>
<name>A0AAU9E985_9FIRM</name>
<proteinExistence type="predicted"/>
<feature type="transmembrane region" description="Helical" evidence="1">
    <location>
        <begin position="350"/>
        <end position="370"/>
    </location>
</feature>
<feature type="transmembrane region" description="Helical" evidence="1">
    <location>
        <begin position="238"/>
        <end position="257"/>
    </location>
</feature>
<feature type="transmembrane region" description="Helical" evidence="1">
    <location>
        <begin position="64"/>
        <end position="81"/>
    </location>
</feature>
<keyword evidence="1" id="KW-0472">Membrane</keyword>
<feature type="transmembrane region" description="Helical" evidence="1">
    <location>
        <begin position="132"/>
        <end position="151"/>
    </location>
</feature>
<protein>
    <recommendedName>
        <fullName evidence="4">ABC transporter permease</fullName>
    </recommendedName>
</protein>
<dbReference type="RefSeq" id="WP_338536167.1">
    <property type="nucleotide sequence ID" value="NZ_AP028654.1"/>
</dbReference>
<keyword evidence="1" id="KW-1133">Transmembrane helix</keyword>
<dbReference type="EMBL" id="AP028654">
    <property type="protein sequence ID" value="BEP27799.1"/>
    <property type="molecule type" value="Genomic_DNA"/>
</dbReference>
<sequence length="565" mass="65480">MKDFISLKILDKFAFLIRFMGVDYKTLRRILSVKLTLDNRRASLFNKNRYEKDEEIDSNVFKMYWFYGFIGLFLYSLSFIGDSPFIGLTLFFAIIIFMIMSSLITDFTSIMLDTKDKLIILTKPVPKKTLTIARTIHILIYLLSLLLFLATPGIVGFSVRYGVFFGLLLIISLVFISFLSILFTSLVYYILLNLFDGEKLKDIINALQIFFVVVISVGYQLVIRLFDVVGVNVVFNAKWWSVFIVPSWFAAPFEIIFTKNNGFIFILLSVIALVSSIFSLFIHIKIISPNFEKYLYKLENSGEDNKKEFKIKLKINEFICNLLTKDSLEKGFIKFVQVMLKKDRSLKMRLFPSLAFSVFLPLILIFFSSLRGAGFKNVLENMSLSQNIKVFYFGIFLMGSIMSTLSYSDSYKGAWIFKTLPIKGKDFAIKGMFKAVYISYFIPIFTLFFILFISIFKVSSLDDLLFMFLALFTESLLLIRWNKKKYPFSEKHSKTSEIEENFKNIFGGGLIIGIYVLSSSFLFKNLYTEIGVFFISILFNVFLWKTSFREGKVDREEVKAKVDLI</sequence>
<keyword evidence="3" id="KW-1185">Reference proteome</keyword>
<evidence type="ECO:0000256" key="1">
    <source>
        <dbReference type="SAM" id="Phobius"/>
    </source>
</evidence>
<evidence type="ECO:0000313" key="2">
    <source>
        <dbReference type="EMBL" id="BEP27799.1"/>
    </source>
</evidence>